<reference evidence="4" key="1">
    <citation type="submission" date="2023-07" db="EMBL/GenBank/DDBJ databases">
        <title>A chromosome-level genome assembly of Lolium multiflorum.</title>
        <authorList>
            <person name="Chen Y."/>
            <person name="Copetti D."/>
            <person name="Kolliker R."/>
            <person name="Studer B."/>
        </authorList>
    </citation>
    <scope>NUCLEOTIDE SEQUENCE</scope>
    <source>
        <strain evidence="4">02402/16</strain>
        <tissue evidence="4">Leaf</tissue>
    </source>
</reference>
<feature type="domain" description="CCHC-type" evidence="3">
    <location>
        <begin position="471"/>
        <end position="486"/>
    </location>
</feature>
<protein>
    <recommendedName>
        <fullName evidence="3">CCHC-type domain-containing protein</fullName>
    </recommendedName>
</protein>
<feature type="region of interest" description="Disordered" evidence="2">
    <location>
        <begin position="990"/>
        <end position="1035"/>
    </location>
</feature>
<organism evidence="4 5">
    <name type="scientific">Lolium multiflorum</name>
    <name type="common">Italian ryegrass</name>
    <name type="synonym">Lolium perenne subsp. multiflorum</name>
    <dbReference type="NCBI Taxonomy" id="4521"/>
    <lineage>
        <taxon>Eukaryota</taxon>
        <taxon>Viridiplantae</taxon>
        <taxon>Streptophyta</taxon>
        <taxon>Embryophyta</taxon>
        <taxon>Tracheophyta</taxon>
        <taxon>Spermatophyta</taxon>
        <taxon>Magnoliopsida</taxon>
        <taxon>Liliopsida</taxon>
        <taxon>Poales</taxon>
        <taxon>Poaceae</taxon>
        <taxon>BOP clade</taxon>
        <taxon>Pooideae</taxon>
        <taxon>Poodae</taxon>
        <taxon>Poeae</taxon>
        <taxon>Poeae Chloroplast Group 2 (Poeae type)</taxon>
        <taxon>Loliodinae</taxon>
        <taxon>Loliinae</taxon>
        <taxon>Lolium</taxon>
    </lineage>
</organism>
<dbReference type="AlphaFoldDB" id="A0AAD8WA18"/>
<evidence type="ECO:0000313" key="5">
    <source>
        <dbReference type="Proteomes" id="UP001231189"/>
    </source>
</evidence>
<gene>
    <name evidence="4" type="ORF">QYE76_065495</name>
</gene>
<dbReference type="Gene3D" id="4.10.60.10">
    <property type="entry name" value="Zinc finger, CCHC-type"/>
    <property type="match status" value="1"/>
</dbReference>
<dbReference type="SUPFAM" id="SSF57756">
    <property type="entry name" value="Retrovirus zinc finger-like domains"/>
    <property type="match status" value="1"/>
</dbReference>
<accession>A0AAD8WA18</accession>
<dbReference type="InterPro" id="IPR001878">
    <property type="entry name" value="Znf_CCHC"/>
</dbReference>
<evidence type="ECO:0000256" key="2">
    <source>
        <dbReference type="SAM" id="MobiDB-lite"/>
    </source>
</evidence>
<evidence type="ECO:0000259" key="3">
    <source>
        <dbReference type="PROSITE" id="PS50158"/>
    </source>
</evidence>
<feature type="compositionally biased region" description="Gly residues" evidence="2">
    <location>
        <begin position="758"/>
        <end position="767"/>
    </location>
</feature>
<feature type="region of interest" description="Disordered" evidence="2">
    <location>
        <begin position="306"/>
        <end position="462"/>
    </location>
</feature>
<feature type="compositionally biased region" description="Acidic residues" evidence="2">
    <location>
        <begin position="720"/>
        <end position="730"/>
    </location>
</feature>
<dbReference type="GO" id="GO:0003676">
    <property type="term" value="F:nucleic acid binding"/>
    <property type="evidence" value="ECO:0007669"/>
    <property type="project" value="InterPro"/>
</dbReference>
<feature type="compositionally biased region" description="Gly residues" evidence="2">
    <location>
        <begin position="1"/>
        <end position="12"/>
    </location>
</feature>
<keyword evidence="1" id="KW-0863">Zinc-finger</keyword>
<dbReference type="PANTHER" id="PTHR33170:SF2">
    <property type="entry name" value="OS12G0531500 PROTEIN"/>
    <property type="match status" value="1"/>
</dbReference>
<feature type="compositionally biased region" description="Basic and acidic residues" evidence="2">
    <location>
        <begin position="400"/>
        <end position="411"/>
    </location>
</feature>
<sequence length="1035" mass="108920">MVRTGVGVGGGDFESHTGGCSASATPRPGKDGGARRSSAGSAGASWGRFWAGVGEEDREDSPEEGRSDLDASPARQEDAGTEGTSRPREAMSLGGYIARAEELGGSLRHRRRTAFAPGGKVSRFRAGSAPRFTRLGDDEARRGERQRGGGRRGAAGVRPAWDGTAGSGGQPPPPESPRSVERAVLPGEEGSLPERAVVGPAGRCDGPDLGLVVEEQEHPLLLLGPPLVGPFGPQGGLVRSPPRQEEAQHAGPKWLWLPKGCTTPSLGFPARPSEVNRFHSSARTLFRLPEPPPLSRTFAEVVMERYGGEGSGGDGRNKRRFGGYGDGEARRQGAGRQDGGRQDLGRQDGRPELGRRDDGWQDGGRRGRFDDEPRPRYGEQRASDLERGDWGPPPPWWEWEQQRLREEEATRAKGHLQASAGGRGGNGGGGGGQAGRNNKKGGGQGAPPNPKNKGKNKAAAGGAAGAVGGECFRCGREGHFQSECTNAPVCVLCSREGHASANCPTRGRPMMLQQMGHAINGGGFYNIEVEPLEGSGQEEKFEAVIHFEGAPLLALQLADELKNLLDGSWDWGVAKVSEKEFSVRFPSRETLRMSTRRGKIYLPLSKMDVDIREAFVGPRPGKAMPPVWVQLTGLPGDLMERERLMAGLTMIGRPLDVDELSVKKWKTEPVRVRFQCRYPERIKGTIALCVNGVPFTVGVHAELGAPGAGGSNPPRPPPPGDDDDVDDLDSEDRSTDGERWNRHRKNDKAKGAAPPAGPGTGGSGGGSQRVATGGARSAPPLGRFSGQYGSNMGVLPALTLGTAGLESAYQEVTGVDVLGGCEGVSGEASADVLRGGLSASKALPVIEVEMEVGEEGEVEEEPLGLERPLPMTDLRSVVTAVAPLAQGKRTMTVPSMAPTKTIKKKALATPSRKSTRNLDPAVAGTDSDDFSILDARLDQQLGSVITDSCIIFVPSAGTPMEAISLLRAKEEAQAALARVAASQARELAAREARDAEVGDQTAAGEAAAPGSPDRPGPRCGAVLAADRRSGGGDLS</sequence>
<dbReference type="PROSITE" id="PS50158">
    <property type="entry name" value="ZF_CCHC"/>
    <property type="match status" value="1"/>
</dbReference>
<feature type="region of interest" description="Disordered" evidence="2">
    <location>
        <begin position="232"/>
        <end position="256"/>
    </location>
</feature>
<dbReference type="Pfam" id="PF00098">
    <property type="entry name" value="zf-CCHC"/>
    <property type="match status" value="1"/>
</dbReference>
<feature type="compositionally biased region" description="Basic and acidic residues" evidence="2">
    <location>
        <begin position="731"/>
        <end position="740"/>
    </location>
</feature>
<keyword evidence="1" id="KW-0862">Zinc</keyword>
<keyword evidence="1" id="KW-0479">Metal-binding</keyword>
<feature type="region of interest" description="Disordered" evidence="2">
    <location>
        <begin position="704"/>
        <end position="784"/>
    </location>
</feature>
<feature type="region of interest" description="Disordered" evidence="2">
    <location>
        <begin position="108"/>
        <end position="185"/>
    </location>
</feature>
<feature type="region of interest" description="Disordered" evidence="2">
    <location>
        <begin position="1"/>
        <end position="93"/>
    </location>
</feature>
<feature type="compositionally biased region" description="Basic and acidic residues" evidence="2">
    <location>
        <begin position="338"/>
        <end position="389"/>
    </location>
</feature>
<feature type="compositionally biased region" description="Basic and acidic residues" evidence="2">
    <location>
        <begin position="1025"/>
        <end position="1035"/>
    </location>
</feature>
<comment type="caution">
    <text evidence="4">The sequence shown here is derived from an EMBL/GenBank/DDBJ whole genome shotgun (WGS) entry which is preliminary data.</text>
</comment>
<proteinExistence type="predicted"/>
<feature type="compositionally biased region" description="Low complexity" evidence="2">
    <location>
        <begin position="35"/>
        <end position="52"/>
    </location>
</feature>
<name>A0AAD8WA18_LOLMU</name>
<feature type="compositionally biased region" description="Gly residues" evidence="2">
    <location>
        <begin position="421"/>
        <end position="445"/>
    </location>
</feature>
<evidence type="ECO:0000313" key="4">
    <source>
        <dbReference type="EMBL" id="KAK1647690.1"/>
    </source>
</evidence>
<dbReference type="Proteomes" id="UP001231189">
    <property type="component" value="Unassembled WGS sequence"/>
</dbReference>
<dbReference type="EMBL" id="JAUUTY010000004">
    <property type="protein sequence ID" value="KAK1647690.1"/>
    <property type="molecule type" value="Genomic_DNA"/>
</dbReference>
<evidence type="ECO:0000256" key="1">
    <source>
        <dbReference type="PROSITE-ProRule" id="PRU00047"/>
    </source>
</evidence>
<dbReference type="PANTHER" id="PTHR33170">
    <property type="entry name" value="DUF4283 DOMAIN-CONTAINING PROTEIN-RELATED"/>
    <property type="match status" value="1"/>
</dbReference>
<feature type="region of interest" description="Disordered" evidence="2">
    <location>
        <begin position="899"/>
        <end position="924"/>
    </location>
</feature>
<keyword evidence="5" id="KW-1185">Reference proteome</keyword>
<dbReference type="SMART" id="SM00343">
    <property type="entry name" value="ZnF_C2HC"/>
    <property type="match status" value="2"/>
</dbReference>
<dbReference type="InterPro" id="IPR036875">
    <property type="entry name" value="Znf_CCHC_sf"/>
</dbReference>
<dbReference type="GO" id="GO:0008270">
    <property type="term" value="F:zinc ion binding"/>
    <property type="evidence" value="ECO:0007669"/>
    <property type="project" value="UniProtKB-KW"/>
</dbReference>
<feature type="compositionally biased region" description="Basic and acidic residues" evidence="2">
    <location>
        <begin position="134"/>
        <end position="147"/>
    </location>
</feature>